<dbReference type="STRING" id="1802401.A3B21_03045"/>
<proteinExistence type="predicted"/>
<protein>
    <submittedName>
        <fullName evidence="5">HIT family hydrolase</fullName>
    </submittedName>
</protein>
<accession>A0A1F7UTB9</accession>
<name>A0A1F7UTB9_9BACT</name>
<evidence type="ECO:0000259" key="4">
    <source>
        <dbReference type="PROSITE" id="PS51084"/>
    </source>
</evidence>
<dbReference type="PROSITE" id="PS00892">
    <property type="entry name" value="HIT_1"/>
    <property type="match status" value="1"/>
</dbReference>
<evidence type="ECO:0000256" key="3">
    <source>
        <dbReference type="PROSITE-ProRule" id="PRU00464"/>
    </source>
</evidence>
<dbReference type="PROSITE" id="PS51084">
    <property type="entry name" value="HIT_2"/>
    <property type="match status" value="1"/>
</dbReference>
<dbReference type="EMBL" id="MGEJ01000012">
    <property type="protein sequence ID" value="OGL80917.1"/>
    <property type="molecule type" value="Genomic_DNA"/>
</dbReference>
<gene>
    <name evidence="5" type="ORF">A3B21_03045</name>
</gene>
<dbReference type="Proteomes" id="UP000176897">
    <property type="component" value="Unassembled WGS sequence"/>
</dbReference>
<evidence type="ECO:0000313" key="6">
    <source>
        <dbReference type="Proteomes" id="UP000176897"/>
    </source>
</evidence>
<dbReference type="InterPro" id="IPR001310">
    <property type="entry name" value="Histidine_triad_HIT"/>
</dbReference>
<dbReference type="PANTHER" id="PTHR46648:SF1">
    <property type="entry name" value="ADENOSINE 5'-MONOPHOSPHORAMIDASE HNT1"/>
    <property type="match status" value="1"/>
</dbReference>
<evidence type="ECO:0000256" key="1">
    <source>
        <dbReference type="PIRSR" id="PIRSR601310-1"/>
    </source>
</evidence>
<evidence type="ECO:0000313" key="5">
    <source>
        <dbReference type="EMBL" id="OGL80917.1"/>
    </source>
</evidence>
<dbReference type="CDD" id="cd01277">
    <property type="entry name" value="HINT_subgroup"/>
    <property type="match status" value="1"/>
</dbReference>
<dbReference type="InterPro" id="IPR019808">
    <property type="entry name" value="Histidine_triad_CS"/>
</dbReference>
<dbReference type="GO" id="GO:0009117">
    <property type="term" value="P:nucleotide metabolic process"/>
    <property type="evidence" value="ECO:0007669"/>
    <property type="project" value="TreeGrafter"/>
</dbReference>
<dbReference type="InterPro" id="IPR011146">
    <property type="entry name" value="HIT-like"/>
</dbReference>
<sequence length="135" mass="14703">MNDCIFCKIIKGELPSSKVYEDEHVVAFLDIHPTRPGHTLLVPKAHCNDFLDCNPEVGTQLIKAAQKVAAAVVKGVGAEGFNLGVNNGRAAGQIIFHLHMHIIPRKAGDGLKPWGQGEYAEREISAIAERIRQAL</sequence>
<dbReference type="InterPro" id="IPR039384">
    <property type="entry name" value="HINT"/>
</dbReference>
<dbReference type="InterPro" id="IPR036265">
    <property type="entry name" value="HIT-like_sf"/>
</dbReference>
<dbReference type="Gene3D" id="3.30.428.10">
    <property type="entry name" value="HIT-like"/>
    <property type="match status" value="1"/>
</dbReference>
<evidence type="ECO:0000256" key="2">
    <source>
        <dbReference type="PIRSR" id="PIRSR601310-3"/>
    </source>
</evidence>
<organism evidence="5 6">
    <name type="scientific">Candidatus Uhrbacteria bacterium RIFCSPLOWO2_01_FULL_47_24</name>
    <dbReference type="NCBI Taxonomy" id="1802401"/>
    <lineage>
        <taxon>Bacteria</taxon>
        <taxon>Candidatus Uhriibacteriota</taxon>
    </lineage>
</organism>
<feature type="domain" description="HIT" evidence="4">
    <location>
        <begin position="5"/>
        <end position="112"/>
    </location>
</feature>
<dbReference type="SUPFAM" id="SSF54197">
    <property type="entry name" value="HIT-like"/>
    <property type="match status" value="1"/>
</dbReference>
<feature type="active site" description="Tele-AMP-histidine intermediate" evidence="1">
    <location>
        <position position="99"/>
    </location>
</feature>
<dbReference type="PANTHER" id="PTHR46648">
    <property type="entry name" value="HIT FAMILY PROTEIN 1"/>
    <property type="match status" value="1"/>
</dbReference>
<dbReference type="Pfam" id="PF01230">
    <property type="entry name" value="HIT"/>
    <property type="match status" value="1"/>
</dbReference>
<reference evidence="5 6" key="1">
    <citation type="journal article" date="2016" name="Nat. Commun.">
        <title>Thousands of microbial genomes shed light on interconnected biogeochemical processes in an aquifer system.</title>
        <authorList>
            <person name="Anantharaman K."/>
            <person name="Brown C.T."/>
            <person name="Hug L.A."/>
            <person name="Sharon I."/>
            <person name="Castelle C.J."/>
            <person name="Probst A.J."/>
            <person name="Thomas B.C."/>
            <person name="Singh A."/>
            <person name="Wilkins M.J."/>
            <person name="Karaoz U."/>
            <person name="Brodie E.L."/>
            <person name="Williams K.H."/>
            <person name="Hubbard S.S."/>
            <person name="Banfield J.F."/>
        </authorList>
    </citation>
    <scope>NUCLEOTIDE SEQUENCE [LARGE SCALE GENOMIC DNA]</scope>
</reference>
<keyword evidence="5" id="KW-0378">Hydrolase</keyword>
<dbReference type="GO" id="GO:0016787">
    <property type="term" value="F:hydrolase activity"/>
    <property type="evidence" value="ECO:0007669"/>
    <property type="project" value="UniProtKB-KW"/>
</dbReference>
<comment type="caution">
    <text evidence="5">The sequence shown here is derived from an EMBL/GenBank/DDBJ whole genome shotgun (WGS) entry which is preliminary data.</text>
</comment>
<dbReference type="AlphaFoldDB" id="A0A1F7UTB9"/>
<feature type="short sequence motif" description="Histidine triad motif" evidence="2 3">
    <location>
        <begin position="97"/>
        <end position="101"/>
    </location>
</feature>
<dbReference type="PRINTS" id="PR00332">
    <property type="entry name" value="HISTRIAD"/>
</dbReference>